<proteinExistence type="predicted"/>
<keyword evidence="1" id="KW-1133">Transmembrane helix</keyword>
<keyword evidence="3" id="KW-1185">Reference proteome</keyword>
<name>A0A1J0A996_9CYAN</name>
<reference evidence="2 3" key="1">
    <citation type="submission" date="2016-10" db="EMBL/GenBank/DDBJ databases">
        <title>Description of Gloeomargarita lithophora gen. nov., sp. nov., a thylakoid-bearing basal-branching cyanobacterium with intracellular carbonates, and proposal for Gloeomargaritales ord. nov.</title>
        <authorList>
            <person name="Moreira D."/>
            <person name="Tavera R."/>
            <person name="Benzerara K."/>
            <person name="Skouri-Panet F."/>
            <person name="Couradeau E."/>
            <person name="Gerard E."/>
            <person name="Loussert C."/>
            <person name="Novelo E."/>
            <person name="Zivanovic Y."/>
            <person name="Lopez-Garcia P."/>
        </authorList>
    </citation>
    <scope>NUCLEOTIDE SEQUENCE [LARGE SCALE GENOMIC DNA]</scope>
    <source>
        <strain evidence="2 3">D10</strain>
    </source>
</reference>
<keyword evidence="1" id="KW-0812">Transmembrane</keyword>
<evidence type="ECO:0000313" key="2">
    <source>
        <dbReference type="EMBL" id="APB32507.1"/>
    </source>
</evidence>
<sequence>MPSSGWQIVTSLFVSILLALGLLFTALFSVQNATLVSLRWLVWQSIPLPLGWVLTLGFALGLVTGAVVWVGRRQWPPWG</sequence>
<dbReference type="STRING" id="1188229.GlitD10_0206"/>
<dbReference type="AlphaFoldDB" id="A0A1J0A996"/>
<protein>
    <recommendedName>
        <fullName evidence="4">Lipopolysaccharide assembly protein A domain-containing protein</fullName>
    </recommendedName>
</protein>
<accession>A0A1J0A996</accession>
<evidence type="ECO:0008006" key="4">
    <source>
        <dbReference type="Google" id="ProtNLM"/>
    </source>
</evidence>
<dbReference type="EMBL" id="CP017675">
    <property type="protein sequence ID" value="APB32507.1"/>
    <property type="molecule type" value="Genomic_DNA"/>
</dbReference>
<evidence type="ECO:0000313" key="3">
    <source>
        <dbReference type="Proteomes" id="UP000180235"/>
    </source>
</evidence>
<dbReference type="KEGG" id="glt:GlitD10_0206"/>
<evidence type="ECO:0000256" key="1">
    <source>
        <dbReference type="SAM" id="Phobius"/>
    </source>
</evidence>
<feature type="transmembrane region" description="Helical" evidence="1">
    <location>
        <begin position="12"/>
        <end position="30"/>
    </location>
</feature>
<gene>
    <name evidence="2" type="ORF">GlitD10_0206</name>
</gene>
<dbReference type="Proteomes" id="UP000180235">
    <property type="component" value="Chromosome"/>
</dbReference>
<organism evidence="2 3">
    <name type="scientific">Gloeomargarita lithophora Alchichica-D10</name>
    <dbReference type="NCBI Taxonomy" id="1188229"/>
    <lineage>
        <taxon>Bacteria</taxon>
        <taxon>Bacillati</taxon>
        <taxon>Cyanobacteriota</taxon>
        <taxon>Cyanophyceae</taxon>
        <taxon>Gloeomargaritales</taxon>
        <taxon>Gloeomargaritaceae</taxon>
        <taxon>Gloeomargarita</taxon>
    </lineage>
</organism>
<keyword evidence="1" id="KW-0472">Membrane</keyword>
<feature type="transmembrane region" description="Helical" evidence="1">
    <location>
        <begin position="50"/>
        <end position="71"/>
    </location>
</feature>